<accession>A0A6C1U4L8</accession>
<name>A0A6C1U4L8_WOLPI</name>
<dbReference type="AlphaFoldDB" id="A0A6C1U4L8"/>
<protein>
    <submittedName>
        <fullName evidence="1">Uncharacterized protein</fullName>
    </submittedName>
</protein>
<proteinExistence type="predicted"/>
<gene>
    <name evidence="1" type="ORF">COM42_001225</name>
</gene>
<organism evidence="1">
    <name type="scientific">Wolbachia pipientis</name>
    <dbReference type="NCBI Taxonomy" id="955"/>
    <lineage>
        <taxon>Bacteria</taxon>
        <taxon>Pseudomonadati</taxon>
        <taxon>Pseudomonadota</taxon>
        <taxon>Alphaproteobacteria</taxon>
        <taxon>Rickettsiales</taxon>
        <taxon>Anaplasmataceae</taxon>
        <taxon>Wolbachieae</taxon>
        <taxon>Wolbachia</taxon>
    </lineage>
</organism>
<dbReference type="EMBL" id="NWVJ02000055">
    <property type="protein sequence ID" value="TVS98671.1"/>
    <property type="molecule type" value="Genomic_DNA"/>
</dbReference>
<dbReference type="Proteomes" id="UP000218080">
    <property type="component" value="Unassembled WGS sequence"/>
</dbReference>
<comment type="caution">
    <text evidence="1">The sequence shown here is derived from an EMBL/GenBank/DDBJ whole genome shotgun (WGS) entry which is preliminary data.</text>
</comment>
<reference evidence="1" key="1">
    <citation type="submission" date="2019-07" db="EMBL/GenBank/DDBJ databases">
        <title>Genome assemblies of Wolbachia strains wAlbA and wAlbB in wild caught Aedes albopictus specimens.</title>
        <authorList>
            <person name="Kulkarni A."/>
            <person name="Yu W."/>
            <person name="Xue R.-D."/>
            <person name="Ma Y."/>
            <person name="Xu J."/>
        </authorList>
    </citation>
    <scope>NUCLEOTIDE SEQUENCE</scope>
    <source>
        <strain evidence="1">HN2016</strain>
    </source>
</reference>
<evidence type="ECO:0000313" key="1">
    <source>
        <dbReference type="EMBL" id="TVS98671.1"/>
    </source>
</evidence>
<sequence>MTQFFEHSLDPSVPMMSSQFLTLGTRKVCLFTSKLAQKVITTFSMRLYGKLDTSVWALG</sequence>